<dbReference type="EMBL" id="NBTY01000049">
    <property type="protein sequence ID" value="OTP77968.1"/>
    <property type="molecule type" value="Genomic_DNA"/>
</dbReference>
<organism evidence="7 8">
    <name type="scientific">Caballeronia sordidicola</name>
    <name type="common">Burkholderia sordidicola</name>
    <dbReference type="NCBI Taxonomy" id="196367"/>
    <lineage>
        <taxon>Bacteria</taxon>
        <taxon>Pseudomonadati</taxon>
        <taxon>Pseudomonadota</taxon>
        <taxon>Betaproteobacteria</taxon>
        <taxon>Burkholderiales</taxon>
        <taxon>Burkholderiaceae</taxon>
        <taxon>Caballeronia</taxon>
    </lineage>
</organism>
<dbReference type="PRINTS" id="PR00368">
    <property type="entry name" value="FADPNR"/>
</dbReference>
<gene>
    <name evidence="7" type="ORF">PAMC26510_07615</name>
</gene>
<keyword evidence="5" id="KW-0472">Membrane</keyword>
<feature type="domain" description="FAD-dependent oxidoreductase 2 FAD-binding" evidence="6">
    <location>
        <begin position="11"/>
        <end position="464"/>
    </location>
</feature>
<keyword evidence="3" id="KW-0274">FAD</keyword>
<accession>A0A242N2S0</accession>
<evidence type="ECO:0000313" key="8">
    <source>
        <dbReference type="Proteomes" id="UP000194546"/>
    </source>
</evidence>
<protein>
    <submittedName>
        <fullName evidence="7">Fumarate reductase flavoprotein subunit</fullName>
    </submittedName>
</protein>
<dbReference type="SUPFAM" id="SSF51905">
    <property type="entry name" value="FAD/NAD(P)-binding domain"/>
    <property type="match status" value="1"/>
</dbReference>
<keyword evidence="4" id="KW-0560">Oxidoreductase</keyword>
<dbReference type="GO" id="GO:0016491">
    <property type="term" value="F:oxidoreductase activity"/>
    <property type="evidence" value="ECO:0007669"/>
    <property type="project" value="UniProtKB-KW"/>
</dbReference>
<dbReference type="Gene3D" id="3.90.700.10">
    <property type="entry name" value="Succinate dehydrogenase/fumarate reductase flavoprotein, catalytic domain"/>
    <property type="match status" value="1"/>
</dbReference>
<dbReference type="InterPro" id="IPR050315">
    <property type="entry name" value="FAD-oxidoreductase_2"/>
</dbReference>
<evidence type="ECO:0000256" key="4">
    <source>
        <dbReference type="ARBA" id="ARBA00023002"/>
    </source>
</evidence>
<comment type="caution">
    <text evidence="7">The sequence shown here is derived from an EMBL/GenBank/DDBJ whole genome shotgun (WGS) entry which is preliminary data.</text>
</comment>
<evidence type="ECO:0000256" key="3">
    <source>
        <dbReference type="ARBA" id="ARBA00022827"/>
    </source>
</evidence>
<keyword evidence="5" id="KW-0812">Transmembrane</keyword>
<keyword evidence="5" id="KW-1133">Transmembrane helix</keyword>
<name>A0A242N2S0_CABSO</name>
<dbReference type="PANTHER" id="PTHR43400:SF7">
    <property type="entry name" value="FAD-DEPENDENT OXIDOREDUCTASE 2 FAD BINDING DOMAIN-CONTAINING PROTEIN"/>
    <property type="match status" value="1"/>
</dbReference>
<dbReference type="PANTHER" id="PTHR43400">
    <property type="entry name" value="FUMARATE REDUCTASE"/>
    <property type="match status" value="1"/>
</dbReference>
<evidence type="ECO:0000256" key="2">
    <source>
        <dbReference type="ARBA" id="ARBA00022630"/>
    </source>
</evidence>
<dbReference type="InterPro" id="IPR003953">
    <property type="entry name" value="FAD-dep_OxRdtase_2_FAD-bd"/>
</dbReference>
<feature type="transmembrane region" description="Helical" evidence="5">
    <location>
        <begin position="12"/>
        <end position="33"/>
    </location>
</feature>
<dbReference type="PRINTS" id="PR00469">
    <property type="entry name" value="PNDRDTASEII"/>
</dbReference>
<dbReference type="InterPro" id="IPR027477">
    <property type="entry name" value="Succ_DH/fumarate_Rdtase_cat_sf"/>
</dbReference>
<dbReference type="Gene3D" id="3.50.50.60">
    <property type="entry name" value="FAD/NAD(P)-binding domain"/>
    <property type="match status" value="1"/>
</dbReference>
<dbReference type="InterPro" id="IPR036188">
    <property type="entry name" value="FAD/NAD-bd_sf"/>
</dbReference>
<dbReference type="Pfam" id="PF00890">
    <property type="entry name" value="FAD_binding_2"/>
    <property type="match status" value="1"/>
</dbReference>
<evidence type="ECO:0000259" key="6">
    <source>
        <dbReference type="Pfam" id="PF00890"/>
    </source>
</evidence>
<keyword evidence="2" id="KW-0285">Flavoprotein</keyword>
<evidence type="ECO:0000256" key="1">
    <source>
        <dbReference type="ARBA" id="ARBA00001974"/>
    </source>
</evidence>
<evidence type="ECO:0000313" key="7">
    <source>
        <dbReference type="EMBL" id="OTP77968.1"/>
    </source>
</evidence>
<dbReference type="Proteomes" id="UP000194546">
    <property type="component" value="Unassembled WGS sequence"/>
</dbReference>
<evidence type="ECO:0000256" key="5">
    <source>
        <dbReference type="SAM" id="Phobius"/>
    </source>
</evidence>
<dbReference type="RefSeq" id="WP_086380978.1">
    <property type="nucleotide sequence ID" value="NZ_NBTY01000049.1"/>
</dbReference>
<dbReference type="AlphaFoldDB" id="A0A242N2S0"/>
<dbReference type="SUPFAM" id="SSF56425">
    <property type="entry name" value="Succinate dehydrogenase/fumarate reductase flavoprotein, catalytic domain"/>
    <property type="match status" value="1"/>
</dbReference>
<proteinExistence type="predicted"/>
<reference evidence="7 8" key="1">
    <citation type="submission" date="2017-03" db="EMBL/GenBank/DDBJ databases">
        <title>Genome analysis of strain PAMC 26510.</title>
        <authorList>
            <person name="Oh H.-M."/>
            <person name="Yang J.-A."/>
        </authorList>
    </citation>
    <scope>NUCLEOTIDE SEQUENCE [LARGE SCALE GENOMIC DNA]</scope>
    <source>
        <strain evidence="7 8">PAMC 26510</strain>
    </source>
</reference>
<sequence>MDKTIGQQRFDVVVIGSGIAGLSAAVAAANAGAKVAIVERANEEEYGGNTRWTEAYFRMKSESEVSDDFEERLISNAGDNLDPNIVEAMGGEYATWPPYVKAHGMPDPELVFALSSHAGPTVAWLRTFGIRFDTLPTYFVTAAAPRLMPVGGGLAMIEALLVQAKKLGVEVFYRTTARHLARENSHGDMSLEATGPEGQALEFDARSVIVASGGFQGNPEMMTRYLGQAARFVRPVARGGYYNKGEGIQMALAAGAAPAGDFGSYHAEPLDPRSGATEALVMNFSYGILINLLGKRFVDEAPGPVDVHYDHISRAFGEQPKGKVYVVFDKRIDDVPNWKRSIRTDQPVIQAESLEALAEACELPVDAFMKTVREYNAACPEGRFSPLEVDGLATQGLEIPKSNWSRPIGTGPFFAYPIIPGICFTYGGVKTNTSAQVIDADGRPIPGLYAAGEAAGLYYQVYTGATSVMRGAVFGKIAGEHAAARSSSHASANGT</sequence>
<comment type="cofactor">
    <cofactor evidence="1">
        <name>FAD</name>
        <dbReference type="ChEBI" id="CHEBI:57692"/>
    </cofactor>
</comment>